<sequence length="160" mass="17984">MASAKTAAALQRMRLDPDIVAERRVAATPVAAAPPMQRVPLNVVRQAHAANAATRRLVEIVGLAKLEAFTTRFYEKAFEDPKLDAFIRDHGEPHAKRFAAWIFEKLGGGNVWTAERRTRKMCPFSAHGQDFMSAHDRSSAHFAAWHSPKRDPQVWGEHFK</sequence>
<organism evidence="1 2">
    <name type="scientific">Pelagomonas calceolata</name>
    <dbReference type="NCBI Taxonomy" id="35677"/>
    <lineage>
        <taxon>Eukaryota</taxon>
        <taxon>Sar</taxon>
        <taxon>Stramenopiles</taxon>
        <taxon>Ochrophyta</taxon>
        <taxon>Pelagophyceae</taxon>
        <taxon>Pelagomonadales</taxon>
        <taxon>Pelagomonadaceae</taxon>
        <taxon>Pelagomonas</taxon>
    </lineage>
</organism>
<protein>
    <submittedName>
        <fullName evidence="1">Uncharacterized protein</fullName>
    </submittedName>
</protein>
<dbReference type="GO" id="GO:0019825">
    <property type="term" value="F:oxygen binding"/>
    <property type="evidence" value="ECO:0007669"/>
    <property type="project" value="InterPro"/>
</dbReference>
<dbReference type="OrthoDB" id="73141at2759"/>
<dbReference type="Gene3D" id="1.10.490.10">
    <property type="entry name" value="Globins"/>
    <property type="match status" value="1"/>
</dbReference>
<dbReference type="InterPro" id="IPR012292">
    <property type="entry name" value="Globin/Proto"/>
</dbReference>
<dbReference type="AlphaFoldDB" id="A0A8J2S6X1"/>
<comment type="caution">
    <text evidence="1">The sequence shown here is derived from an EMBL/GenBank/DDBJ whole genome shotgun (WGS) entry which is preliminary data.</text>
</comment>
<accession>A0A8J2S6X1</accession>
<evidence type="ECO:0000313" key="1">
    <source>
        <dbReference type="EMBL" id="CAH0364251.1"/>
    </source>
</evidence>
<dbReference type="Proteomes" id="UP000789595">
    <property type="component" value="Unassembled WGS sequence"/>
</dbReference>
<dbReference type="GO" id="GO:0020037">
    <property type="term" value="F:heme binding"/>
    <property type="evidence" value="ECO:0007669"/>
    <property type="project" value="InterPro"/>
</dbReference>
<keyword evidence="2" id="KW-1185">Reference proteome</keyword>
<proteinExistence type="predicted"/>
<gene>
    <name evidence="1" type="ORF">PECAL_1P06060</name>
</gene>
<dbReference type="EMBL" id="CAKKNE010000001">
    <property type="protein sequence ID" value="CAH0364251.1"/>
    <property type="molecule type" value="Genomic_DNA"/>
</dbReference>
<reference evidence="1" key="1">
    <citation type="submission" date="2021-11" db="EMBL/GenBank/DDBJ databases">
        <authorList>
            <consortium name="Genoscope - CEA"/>
            <person name="William W."/>
        </authorList>
    </citation>
    <scope>NUCLEOTIDE SEQUENCE</scope>
</reference>
<evidence type="ECO:0000313" key="2">
    <source>
        <dbReference type="Proteomes" id="UP000789595"/>
    </source>
</evidence>
<name>A0A8J2S6X1_9STRA</name>